<dbReference type="SMART" id="SM00575">
    <property type="entry name" value="ZnF_PMZ"/>
    <property type="match status" value="1"/>
</dbReference>
<dbReference type="Pfam" id="PF04434">
    <property type="entry name" value="SWIM"/>
    <property type="match status" value="1"/>
</dbReference>
<keyword evidence="1" id="KW-0479">Metal-binding</keyword>
<feature type="region of interest" description="Disordered" evidence="5">
    <location>
        <begin position="264"/>
        <end position="286"/>
    </location>
</feature>
<organism evidence="7 8">
    <name type="scientific">Dipteronia dyeriana</name>
    <dbReference type="NCBI Taxonomy" id="168575"/>
    <lineage>
        <taxon>Eukaryota</taxon>
        <taxon>Viridiplantae</taxon>
        <taxon>Streptophyta</taxon>
        <taxon>Embryophyta</taxon>
        <taxon>Tracheophyta</taxon>
        <taxon>Spermatophyta</taxon>
        <taxon>Magnoliopsida</taxon>
        <taxon>eudicotyledons</taxon>
        <taxon>Gunneridae</taxon>
        <taxon>Pentapetalae</taxon>
        <taxon>rosids</taxon>
        <taxon>malvids</taxon>
        <taxon>Sapindales</taxon>
        <taxon>Sapindaceae</taxon>
        <taxon>Hippocastanoideae</taxon>
        <taxon>Acereae</taxon>
        <taxon>Dipteronia</taxon>
    </lineage>
</organism>
<proteinExistence type="predicted"/>
<keyword evidence="3" id="KW-0862">Zinc</keyword>
<dbReference type="PROSITE" id="PS50966">
    <property type="entry name" value="ZF_SWIM"/>
    <property type="match status" value="1"/>
</dbReference>
<feature type="domain" description="SWIM-type" evidence="6">
    <location>
        <begin position="144"/>
        <end position="176"/>
    </location>
</feature>
<dbReference type="GO" id="GO:0008270">
    <property type="term" value="F:zinc ion binding"/>
    <property type="evidence" value="ECO:0007669"/>
    <property type="project" value="UniProtKB-KW"/>
</dbReference>
<dbReference type="EMBL" id="JANJYI010000006">
    <property type="protein sequence ID" value="KAK2645848.1"/>
    <property type="molecule type" value="Genomic_DNA"/>
</dbReference>
<keyword evidence="2 4" id="KW-0863">Zinc-finger</keyword>
<feature type="compositionally biased region" description="Low complexity" evidence="5">
    <location>
        <begin position="270"/>
        <end position="279"/>
    </location>
</feature>
<evidence type="ECO:0000259" key="6">
    <source>
        <dbReference type="PROSITE" id="PS50966"/>
    </source>
</evidence>
<evidence type="ECO:0000256" key="3">
    <source>
        <dbReference type="ARBA" id="ARBA00022833"/>
    </source>
</evidence>
<protein>
    <recommendedName>
        <fullName evidence="6">SWIM-type domain-containing protein</fullName>
    </recommendedName>
</protein>
<reference evidence="7" key="1">
    <citation type="journal article" date="2023" name="Plant J.">
        <title>Genome sequences and population genomics provide insights into the demographic history, inbreeding, and mutation load of two 'living fossil' tree species of Dipteronia.</title>
        <authorList>
            <person name="Feng Y."/>
            <person name="Comes H.P."/>
            <person name="Chen J."/>
            <person name="Zhu S."/>
            <person name="Lu R."/>
            <person name="Zhang X."/>
            <person name="Li P."/>
            <person name="Qiu J."/>
            <person name="Olsen K.M."/>
            <person name="Qiu Y."/>
        </authorList>
    </citation>
    <scope>NUCLEOTIDE SEQUENCE</scope>
    <source>
        <strain evidence="7">KIB01</strain>
    </source>
</reference>
<evidence type="ECO:0000256" key="2">
    <source>
        <dbReference type="ARBA" id="ARBA00022771"/>
    </source>
</evidence>
<sequence length="286" mass="32722">MYVGQFQAASANVIGQSYAPKLSNGANICLKDIMRDMREKHGVEQLYKKVWLCNMHGQLYKLYKLAAYSYRTEVCDKYLTDISNIHRRAFDYLINVGVEIWSLAYCLEKRYGFMTINIAEAINSAAKEARKLPITSLDNEGKVWTVDLELRTCTCRKFDLDMLPCAHAITVCRHTRVPKERLCSDYFTTQWLQTAYTPSIHLVPHHSSWILPEHVSSCVVHPSEGRRQSGRPKKIRIRYSLEGYETRVCTNCEESGHNRITCTKPRQARSVSKSSSSSVGQKTSIP</sequence>
<evidence type="ECO:0000313" key="7">
    <source>
        <dbReference type="EMBL" id="KAK2645848.1"/>
    </source>
</evidence>
<evidence type="ECO:0000256" key="1">
    <source>
        <dbReference type="ARBA" id="ARBA00022723"/>
    </source>
</evidence>
<evidence type="ECO:0000256" key="5">
    <source>
        <dbReference type="SAM" id="MobiDB-lite"/>
    </source>
</evidence>
<gene>
    <name evidence="7" type="ORF">Ddye_021043</name>
</gene>
<dbReference type="PANTHER" id="PTHR31973:SF187">
    <property type="entry name" value="MUTATOR TRANSPOSASE MUDRA PROTEIN"/>
    <property type="match status" value="1"/>
</dbReference>
<comment type="caution">
    <text evidence="7">The sequence shown here is derived from an EMBL/GenBank/DDBJ whole genome shotgun (WGS) entry which is preliminary data.</text>
</comment>
<dbReference type="InterPro" id="IPR006564">
    <property type="entry name" value="Znf_PMZ"/>
</dbReference>
<evidence type="ECO:0000313" key="8">
    <source>
        <dbReference type="Proteomes" id="UP001280121"/>
    </source>
</evidence>
<dbReference type="PANTHER" id="PTHR31973">
    <property type="entry name" value="POLYPROTEIN, PUTATIVE-RELATED"/>
    <property type="match status" value="1"/>
</dbReference>
<name>A0AAD9U1Q1_9ROSI</name>
<keyword evidence="8" id="KW-1185">Reference proteome</keyword>
<dbReference type="Proteomes" id="UP001280121">
    <property type="component" value="Unassembled WGS sequence"/>
</dbReference>
<evidence type="ECO:0000256" key="4">
    <source>
        <dbReference type="PROSITE-ProRule" id="PRU00325"/>
    </source>
</evidence>
<accession>A0AAD9U1Q1</accession>
<dbReference type="InterPro" id="IPR007527">
    <property type="entry name" value="Znf_SWIM"/>
</dbReference>
<dbReference type="AlphaFoldDB" id="A0AAD9U1Q1"/>